<evidence type="ECO:0000313" key="5">
    <source>
        <dbReference type="Proteomes" id="UP000192333"/>
    </source>
</evidence>
<evidence type="ECO:0000259" key="3">
    <source>
        <dbReference type="Pfam" id="PF12770"/>
    </source>
</evidence>
<keyword evidence="2" id="KW-0812">Transmembrane</keyword>
<keyword evidence="2" id="KW-0472">Membrane</keyword>
<dbReference type="SUPFAM" id="SSF48452">
    <property type="entry name" value="TPR-like"/>
    <property type="match status" value="2"/>
</dbReference>
<reference evidence="5" key="1">
    <citation type="submission" date="2017-04" db="EMBL/GenBank/DDBJ databases">
        <authorList>
            <person name="Varghese N."/>
            <person name="Submissions S."/>
        </authorList>
    </citation>
    <scope>NUCLEOTIDE SEQUENCE [LARGE SCALE GENOMIC DNA]</scope>
    <source>
        <strain evidence="5">DSM 16537</strain>
    </source>
</reference>
<feature type="domain" description="CHAT" evidence="3">
    <location>
        <begin position="647"/>
        <end position="892"/>
    </location>
</feature>
<keyword evidence="2" id="KW-1133">Transmembrane helix</keyword>
<dbReference type="InterPro" id="IPR024983">
    <property type="entry name" value="CHAT_dom"/>
</dbReference>
<feature type="repeat" description="TPR" evidence="1">
    <location>
        <begin position="80"/>
        <end position="113"/>
    </location>
</feature>
<keyword evidence="1" id="KW-0802">TPR repeat</keyword>
<proteinExistence type="predicted"/>
<feature type="transmembrane region" description="Helical" evidence="2">
    <location>
        <begin position="903"/>
        <end position="924"/>
    </location>
</feature>
<dbReference type="EMBL" id="LT838813">
    <property type="protein sequence ID" value="SMD44138.1"/>
    <property type="molecule type" value="Genomic_DNA"/>
</dbReference>
<feature type="repeat" description="TPR" evidence="1">
    <location>
        <begin position="164"/>
        <end position="197"/>
    </location>
</feature>
<dbReference type="Pfam" id="PF12770">
    <property type="entry name" value="CHAT"/>
    <property type="match status" value="1"/>
</dbReference>
<dbReference type="AlphaFoldDB" id="A0A1W2H683"/>
<dbReference type="RefSeq" id="WP_084120969.1">
    <property type="nucleotide sequence ID" value="NZ_LT838813.1"/>
</dbReference>
<gene>
    <name evidence="4" type="ORF">SAMN00777080_2753</name>
</gene>
<protein>
    <submittedName>
        <fullName evidence="4">Tetratricopeptide repeat-containing protein</fullName>
    </submittedName>
</protein>
<organism evidence="4 5">
    <name type="scientific">Aquiflexum balticum DSM 16537</name>
    <dbReference type="NCBI Taxonomy" id="758820"/>
    <lineage>
        <taxon>Bacteria</taxon>
        <taxon>Pseudomonadati</taxon>
        <taxon>Bacteroidota</taxon>
        <taxon>Cytophagia</taxon>
        <taxon>Cytophagales</taxon>
        <taxon>Cyclobacteriaceae</taxon>
        <taxon>Aquiflexum</taxon>
    </lineage>
</organism>
<evidence type="ECO:0000256" key="2">
    <source>
        <dbReference type="SAM" id="Phobius"/>
    </source>
</evidence>
<accession>A0A1W2H683</accession>
<dbReference type="OrthoDB" id="9771112at2"/>
<dbReference type="PANTHER" id="PTHR10098:SF108">
    <property type="entry name" value="TETRATRICOPEPTIDE REPEAT PROTEIN 28"/>
    <property type="match status" value="1"/>
</dbReference>
<dbReference type="InterPro" id="IPR011990">
    <property type="entry name" value="TPR-like_helical_dom_sf"/>
</dbReference>
<sequence>MNSVFKKYFLIGMAIFTSNWLQLNFLFAIQNETKVPIDWINKINDIRFEKNGFIDTKIKKLEILMDEYIQLGYQKDSIYARMAHRLGDYYRIQNDTDKAIQLFEEAVRINSSNSIYSEYNYLCETYCNMGLTYLNIDLEKAETYFEKSLEIFEIYPEKKGFVAALIHEHMASYYFGLGDYQKAIEIIDYAMATIPSITSTIDGNMLLLQKAYSLLLLEQMEPSRDIFERIIPVFEQEGVADEKKAVAFSIYSQFLETSDRISEAFDYLEKCLQIRKVLGYHTSVANTLYKMGSMLSDSNPKAAIVYFEEALGYSQGSEAEMLIPVIYNGLGVLFQKKDDHFEALRFFQKGLVAMGKNFENNNVFTNPDPAYFRNFSNDQIGFVLLKNKGESLLELYNEKPKEKGYLEASIKTHFLADKLVDQMRWNQNNSTSKEYWRGRTKSLYEKALETSILANNPEQVFYFLEKSRAVLLNDKLNELGAMQLLSDEEVKKETILKKSIDNLLKQIETNKSDKLGYQKLVKELYDGREEYKKFIKSLEAKYPVYYQYKYDTMVFSMQELRERIISNDQVYVSYFMGEENLFILKVGSEEPVLEMKPIGTIYEKINRFNELVIDKTTLNGNYSEFVELSHQIYLDLVYPLGLKGERIIFSMEEQVLPFEILITNESDPESFLLKNHPVSFTYSAQFLKKNKVSTRDKPISLFGLAPVDFFNANKASLLGSEVSLKKLAAMFSGSKVLSGQNASKQNFLNDYYKYSVVHVYSHADADNYGSEPMIYFSDDKLKLSEIPFDSWPKTDLIVLSACNTGVGKSIKGEGVMSLARGFASLGIASSVTTLWEVDDKATYAITEQFYQYLREGYFSDVALQKAKLDFINQQDRGNRIPYYWGGMILIGNSFQFEDVGNQYPYTLVRILVVFAVLVMIWFFWDKQKKRTINHPSRVKD</sequence>
<keyword evidence="5" id="KW-1185">Reference proteome</keyword>
<dbReference type="PROSITE" id="PS50005">
    <property type="entry name" value="TPR"/>
    <property type="match status" value="2"/>
</dbReference>
<evidence type="ECO:0000313" key="4">
    <source>
        <dbReference type="EMBL" id="SMD44138.1"/>
    </source>
</evidence>
<dbReference type="STRING" id="758820.SAMN00777080_2753"/>
<dbReference type="Pfam" id="PF13181">
    <property type="entry name" value="TPR_8"/>
    <property type="match status" value="2"/>
</dbReference>
<name>A0A1W2H683_9BACT</name>
<dbReference type="SMART" id="SM00028">
    <property type="entry name" value="TPR"/>
    <property type="match status" value="5"/>
</dbReference>
<dbReference type="Proteomes" id="UP000192333">
    <property type="component" value="Chromosome I"/>
</dbReference>
<dbReference type="InterPro" id="IPR019734">
    <property type="entry name" value="TPR_rpt"/>
</dbReference>
<dbReference type="PANTHER" id="PTHR10098">
    <property type="entry name" value="RAPSYN-RELATED"/>
    <property type="match status" value="1"/>
</dbReference>
<dbReference type="Gene3D" id="1.25.40.10">
    <property type="entry name" value="Tetratricopeptide repeat domain"/>
    <property type="match status" value="2"/>
</dbReference>
<evidence type="ECO:0000256" key="1">
    <source>
        <dbReference type="PROSITE-ProRule" id="PRU00339"/>
    </source>
</evidence>